<dbReference type="Pfam" id="PF02486">
    <property type="entry name" value="Rep_trans"/>
    <property type="match status" value="1"/>
</dbReference>
<proteinExistence type="predicted"/>
<feature type="non-terminal residue" evidence="2">
    <location>
        <position position="1"/>
    </location>
</feature>
<organism evidence="2">
    <name type="scientific">marine sediment metagenome</name>
    <dbReference type="NCBI Taxonomy" id="412755"/>
    <lineage>
        <taxon>unclassified sequences</taxon>
        <taxon>metagenomes</taxon>
        <taxon>ecological metagenomes</taxon>
    </lineage>
</organism>
<dbReference type="AlphaFoldDB" id="X1NCT1"/>
<comment type="caution">
    <text evidence="2">The sequence shown here is derived from an EMBL/GenBank/DDBJ whole genome shotgun (WGS) entry which is preliminary data.</text>
</comment>
<reference evidence="2" key="1">
    <citation type="journal article" date="2014" name="Front. Microbiol.">
        <title>High frequency of phylogenetically diverse reductive dehalogenase-homologous genes in deep subseafloor sedimentary metagenomes.</title>
        <authorList>
            <person name="Kawai M."/>
            <person name="Futagami T."/>
            <person name="Toyoda A."/>
            <person name="Takaki Y."/>
            <person name="Nishi S."/>
            <person name="Hori S."/>
            <person name="Arai W."/>
            <person name="Tsubouchi T."/>
            <person name="Morono Y."/>
            <person name="Uchiyama I."/>
            <person name="Ito T."/>
            <person name="Fujiyama A."/>
            <person name="Inagaki F."/>
            <person name="Takami H."/>
        </authorList>
    </citation>
    <scope>NUCLEOTIDE SEQUENCE</scope>
    <source>
        <strain evidence="2">Expedition CK06-06</strain>
    </source>
</reference>
<evidence type="ECO:0000313" key="2">
    <source>
        <dbReference type="EMBL" id="GAI24620.1"/>
    </source>
</evidence>
<sequence>IDVFFDDYNRTILPAELHDIIKKKDYSGFRQSHIKQGYDGERLFHDEVNFGKRGPNGSGLYLRIYDKNLESKGEKNCIRFEAEFTKERADKVFDVLSQATSIDALATLCGALIGGSIKFIQRNGDKHISRLVNYPFWDELLDFLGSVVIRIPAKETDMNGKYQFIYHQVTPTLALLRDTFVDDTDFFNWLNDCIGEGELRMSQTQINLAKANKRSIRYIDGKVFDNKGVILDE</sequence>
<dbReference type="EMBL" id="BARV01020193">
    <property type="protein sequence ID" value="GAI24620.1"/>
    <property type="molecule type" value="Genomic_DNA"/>
</dbReference>
<accession>X1NCT1</accession>
<gene>
    <name evidence="2" type="ORF">S06H3_33773</name>
</gene>
<evidence type="ECO:0000259" key="1">
    <source>
        <dbReference type="Pfam" id="PF02486"/>
    </source>
</evidence>
<feature type="domain" description="Replication initiation protein-like C-terminal" evidence="1">
    <location>
        <begin position="34"/>
        <end position="186"/>
    </location>
</feature>
<protein>
    <recommendedName>
        <fullName evidence="1">Replication initiation protein-like C-terminal domain-containing protein</fullName>
    </recommendedName>
</protein>
<dbReference type="InterPro" id="IPR003491">
    <property type="entry name" value="REP-like_C"/>
</dbReference>
<name>X1NCT1_9ZZZZ</name>